<feature type="domain" description="PI3K/PI4K catalytic" evidence="7">
    <location>
        <begin position="167"/>
        <end position="257"/>
    </location>
</feature>
<dbReference type="InterPro" id="IPR000403">
    <property type="entry name" value="PI3/4_kinase_cat_dom"/>
</dbReference>
<dbReference type="GO" id="GO:0005524">
    <property type="term" value="F:ATP binding"/>
    <property type="evidence" value="ECO:0007669"/>
    <property type="project" value="UniProtKB-KW"/>
</dbReference>
<keyword evidence="4" id="KW-0547">Nucleotide-binding</keyword>
<reference evidence="8 9" key="1">
    <citation type="journal article" date="2018" name="Mol. Plant">
        <title>The genome of Artemisia annua provides insight into the evolution of Asteraceae family and artemisinin biosynthesis.</title>
        <authorList>
            <person name="Shen Q."/>
            <person name="Zhang L."/>
            <person name="Liao Z."/>
            <person name="Wang S."/>
            <person name="Yan T."/>
            <person name="Shi P."/>
            <person name="Liu M."/>
            <person name="Fu X."/>
            <person name="Pan Q."/>
            <person name="Wang Y."/>
            <person name="Lv Z."/>
            <person name="Lu X."/>
            <person name="Zhang F."/>
            <person name="Jiang W."/>
            <person name="Ma Y."/>
            <person name="Chen M."/>
            <person name="Hao X."/>
            <person name="Li L."/>
            <person name="Tang Y."/>
            <person name="Lv G."/>
            <person name="Zhou Y."/>
            <person name="Sun X."/>
            <person name="Brodelius P.E."/>
            <person name="Rose J.K.C."/>
            <person name="Tang K."/>
        </authorList>
    </citation>
    <scope>NUCLEOTIDE SEQUENCE [LARGE SCALE GENOMIC DNA]</scope>
    <source>
        <strain evidence="9">cv. Huhao1</strain>
        <tissue evidence="8">Leaf</tissue>
    </source>
</reference>
<comment type="similarity">
    <text evidence="1">Belongs to the PI3/PI4-kinase family. Type II PI4K subfamily.</text>
</comment>
<evidence type="ECO:0000256" key="6">
    <source>
        <dbReference type="ARBA" id="ARBA00022840"/>
    </source>
</evidence>
<evidence type="ECO:0000313" key="8">
    <source>
        <dbReference type="EMBL" id="PWA58074.1"/>
    </source>
</evidence>
<keyword evidence="5 8" id="KW-0418">Kinase</keyword>
<dbReference type="PANTHER" id="PTHR45800">
    <property type="entry name" value="PHOSPHATIDYLINOSITOL 4-KINASE GAMMA"/>
    <property type="match status" value="1"/>
</dbReference>
<sequence length="273" mass="30096">MSRKLDSPVQTQQMAVAVFKNPVGSEYHHGNDRTGKRRVFVQTESGCVLGMELDRNDNAHMVKRRLQIALNVPIEESSLTFGDMVLKNDLSAIRNDSPLLLTRNLMHRSSSTPCLSPSGRDIQNKDKSGPIEILGNSSSFLRTKEVVKEIVKALKNGVDPIRVNGGLGGAYYFRNSRGESVAIVKPTDEEPFAPNNPKGFVGKVLGQPGLKRSVRVGETGFREVAAYLLDYDHFANVPPTALVKITHSIFNVNDGHRDKGWVLLASFEKGLED</sequence>
<accession>A0A2U1M9Y0</accession>
<evidence type="ECO:0000256" key="5">
    <source>
        <dbReference type="ARBA" id="ARBA00022777"/>
    </source>
</evidence>
<protein>
    <recommendedName>
        <fullName evidence="2">1-phosphatidylinositol 4-kinase</fullName>
        <ecNumber evidence="2">2.7.1.67</ecNumber>
    </recommendedName>
</protein>
<dbReference type="Proteomes" id="UP000245207">
    <property type="component" value="Unassembled WGS sequence"/>
</dbReference>
<dbReference type="InterPro" id="IPR029071">
    <property type="entry name" value="Ubiquitin-like_domsf"/>
</dbReference>
<dbReference type="OrthoDB" id="5839at2759"/>
<evidence type="ECO:0000256" key="2">
    <source>
        <dbReference type="ARBA" id="ARBA00012169"/>
    </source>
</evidence>
<dbReference type="InterPro" id="IPR044571">
    <property type="entry name" value="P4KG1-8"/>
</dbReference>
<dbReference type="PANTHER" id="PTHR45800:SF35">
    <property type="entry name" value="1-PHOSPHATIDYLINOSITOL 4-KINASE"/>
    <property type="match status" value="1"/>
</dbReference>
<evidence type="ECO:0000256" key="3">
    <source>
        <dbReference type="ARBA" id="ARBA00022679"/>
    </source>
</evidence>
<keyword evidence="9" id="KW-1185">Reference proteome</keyword>
<keyword evidence="6" id="KW-0067">ATP-binding</keyword>
<dbReference type="STRING" id="35608.A0A2U1M9Y0"/>
<comment type="caution">
    <text evidence="8">The sequence shown here is derived from an EMBL/GenBank/DDBJ whole genome shotgun (WGS) entry which is preliminary data.</text>
</comment>
<dbReference type="EMBL" id="PKPP01005999">
    <property type="protein sequence ID" value="PWA58074.1"/>
    <property type="molecule type" value="Genomic_DNA"/>
</dbReference>
<dbReference type="EC" id="2.7.1.67" evidence="2"/>
<proteinExistence type="inferred from homology"/>
<name>A0A2U1M9Y0_ARTAN</name>
<evidence type="ECO:0000256" key="1">
    <source>
        <dbReference type="ARBA" id="ARBA00008941"/>
    </source>
</evidence>
<evidence type="ECO:0000259" key="7">
    <source>
        <dbReference type="Pfam" id="PF00454"/>
    </source>
</evidence>
<evidence type="ECO:0000256" key="4">
    <source>
        <dbReference type="ARBA" id="ARBA00022741"/>
    </source>
</evidence>
<evidence type="ECO:0000313" key="9">
    <source>
        <dbReference type="Proteomes" id="UP000245207"/>
    </source>
</evidence>
<dbReference type="GO" id="GO:0004430">
    <property type="term" value="F:1-phosphatidylinositol 4-kinase activity"/>
    <property type="evidence" value="ECO:0007669"/>
    <property type="project" value="UniProtKB-EC"/>
</dbReference>
<dbReference type="SUPFAM" id="SSF54236">
    <property type="entry name" value="Ubiquitin-like"/>
    <property type="match status" value="1"/>
</dbReference>
<organism evidence="8 9">
    <name type="scientific">Artemisia annua</name>
    <name type="common">Sweet wormwood</name>
    <dbReference type="NCBI Taxonomy" id="35608"/>
    <lineage>
        <taxon>Eukaryota</taxon>
        <taxon>Viridiplantae</taxon>
        <taxon>Streptophyta</taxon>
        <taxon>Embryophyta</taxon>
        <taxon>Tracheophyta</taxon>
        <taxon>Spermatophyta</taxon>
        <taxon>Magnoliopsida</taxon>
        <taxon>eudicotyledons</taxon>
        <taxon>Gunneridae</taxon>
        <taxon>Pentapetalae</taxon>
        <taxon>asterids</taxon>
        <taxon>campanulids</taxon>
        <taxon>Asterales</taxon>
        <taxon>Asteraceae</taxon>
        <taxon>Asteroideae</taxon>
        <taxon>Anthemideae</taxon>
        <taxon>Artemisiinae</taxon>
        <taxon>Artemisia</taxon>
    </lineage>
</organism>
<keyword evidence="3" id="KW-0808">Transferase</keyword>
<gene>
    <name evidence="8" type="ORF">CTI12_AA403620</name>
</gene>
<dbReference type="CDD" id="cd17039">
    <property type="entry name" value="Ubl_ubiquitin_like"/>
    <property type="match status" value="1"/>
</dbReference>
<dbReference type="AlphaFoldDB" id="A0A2U1M9Y0"/>
<dbReference type="Pfam" id="PF00454">
    <property type="entry name" value="PI3_PI4_kinase"/>
    <property type="match status" value="1"/>
</dbReference>